<organism evidence="4 5">
    <name type="scientific">Orbilia ellipsospora</name>
    <dbReference type="NCBI Taxonomy" id="2528407"/>
    <lineage>
        <taxon>Eukaryota</taxon>
        <taxon>Fungi</taxon>
        <taxon>Dikarya</taxon>
        <taxon>Ascomycota</taxon>
        <taxon>Pezizomycotina</taxon>
        <taxon>Orbiliomycetes</taxon>
        <taxon>Orbiliales</taxon>
        <taxon>Orbiliaceae</taxon>
        <taxon>Orbilia</taxon>
    </lineage>
</organism>
<comment type="caution">
    <text evidence="4">The sequence shown here is derived from an EMBL/GenBank/DDBJ whole genome shotgun (WGS) entry which is preliminary data.</text>
</comment>
<dbReference type="Gene3D" id="1.25.40.20">
    <property type="entry name" value="Ankyrin repeat-containing domain"/>
    <property type="match status" value="1"/>
</dbReference>
<dbReference type="CDD" id="cd12885">
    <property type="entry name" value="SPRY_RanBP_like"/>
    <property type="match status" value="1"/>
</dbReference>
<dbReference type="InterPro" id="IPR003877">
    <property type="entry name" value="SPRY_dom"/>
</dbReference>
<keyword evidence="1" id="KW-0677">Repeat</keyword>
<gene>
    <name evidence="4" type="ORF">TWF694_008386</name>
</gene>
<dbReference type="Pfam" id="PF00622">
    <property type="entry name" value="SPRY"/>
    <property type="match status" value="1"/>
</dbReference>
<evidence type="ECO:0000313" key="5">
    <source>
        <dbReference type="Proteomes" id="UP001365542"/>
    </source>
</evidence>
<dbReference type="SUPFAM" id="SSF48403">
    <property type="entry name" value="Ankyrin repeat"/>
    <property type="match status" value="1"/>
</dbReference>
<dbReference type="InterPro" id="IPR056884">
    <property type="entry name" value="NPHP3-like_N"/>
</dbReference>
<evidence type="ECO:0000256" key="2">
    <source>
        <dbReference type="SAM" id="MobiDB-lite"/>
    </source>
</evidence>
<dbReference type="SMART" id="SM00248">
    <property type="entry name" value="ANK"/>
    <property type="match status" value="6"/>
</dbReference>
<dbReference type="EMBL" id="JAVHJO010000004">
    <property type="protein sequence ID" value="KAK6541005.1"/>
    <property type="molecule type" value="Genomic_DNA"/>
</dbReference>
<dbReference type="Pfam" id="PF24883">
    <property type="entry name" value="NPHP3_N"/>
    <property type="match status" value="1"/>
</dbReference>
<dbReference type="InterPro" id="IPR043136">
    <property type="entry name" value="B30.2/SPRY_sf"/>
</dbReference>
<feature type="region of interest" description="Disordered" evidence="2">
    <location>
        <begin position="837"/>
        <end position="858"/>
    </location>
</feature>
<sequence>MTIAVKQRIYSTCNSIATMMELCIRLEQRSPVYESNAAAFQNISSPEINLWKYDIPELVFLMLDFLWHAKPHDTSHSLKVYGRAVKETFSGSLDQKATALLEHYEGVVSKSQVLYEDYLVRENLMARLKSDDLQKNFKEISGIAKELFDIAYFQSLKEELERQRAKISLPKSQEAHLKALSGRLDDIAGKRDIIRWLLDDETYKNWKTDASESDQLLCIEAPRGHGKSIAMMRLFRDLRTGTASESPPIVLRFFFKKGDHEIQKTQAALESLMYQFLHDDSIRNSLEVLENVVEVLNPSFGGDSSAGSTHDGGFWESPEKICDTIRKIAAVIPNRVFIMVDAFDECQDRREKNILKCLKLVIEDANSTQPASRLVKLIISARDTINIKDELQSAGYWVGKDNKRFFPGAGFIIIAKEKNSHDVREYLKYEVFQVLSRIIDPSKGYFAEKTESIVANIFDKASGDFTRARLIITHLQEPSKLPLEKKIERLPDSISDIYMASLEALTPNQQELVVCALKWVVWGVSGVTVMEISDHYRELYANTPSNSELETEYIRDPNDHDESNLLPFNEGNLGPEVKELIYHLSEAGRDFFRYDPTTGFVSVDISIREWITNDVGGRKSLKSSSNQGFRRYRDEDGYTVLKVTLNPSFVKYGDILSPLFNERDAQMALTLEIFRTLNNKLFQERYMDWMPCWYDQPSKSERYRTRYEIEHWVDHLCILQKWWSEGSIEDPWWSELLKEIDEFTKPENWYRWNVQREPEMSSRWAFIDLRFLREMGWYDQWIAQQHARSYINEMPSYIRSIERFLRFYQTPIHVASELGLHLLLDYLLVSKKQQSSSQDEVRNLPREPTVQSDALDQNSSDPISQAILKSKREYRMQKLGARFVIYAYRTDGRFKQADRRPMSLPNPRLDECDEVLNHALGYLFKQLELSKDPDSTEKSGAPIAIKLIKDILRQWDTDTRVLWLTNQLTQQPEFASVIELLATKNEIGQAEDLVRRHETEPQVLLTQWKDFLISQEEWEFSSNKTDGLKRVPLLYGALDIKVVTSLITHGANINAEAFEGTKVPLVNHLLGEMQIALGYLYRGVKSNRKVEALPQLRQTVRTLLNEGAGLDGQYYNEAGVLHLAASLHDLGLFRQICQLKTWDVLEKDMNGRTPLHYLLSKRPIESKTKEVIEILNIIIRMGSGVQDVVNAEDLLGRSPLVDAVRLGFKEAVDVLIEKKVAVRDEDYDGQNCFHHLTFFDTDPEALRSIANSLLTLNIDWQKRDNTGVAPLYSALQARNEALIHFLVEQYEKIGLETVQEDKLLPFENEPYLGAASGVLHCVAFLPYSKSTFESLQKIFPKSMDIYYRNPGLWKRPLESAIEAGNFNVASHILDREEYICAFNSIGSNEVDACCSYLLESHDPESISNLKSILSLFFEHASVDAIMALRYPLFEPNSPILTEAEQLALLSKLDYNRKDVHGWTITDLSHVMRFPEHLPLRESSKQVSASASYKTPSELSLFDLWSGDISNGSKDDPDVKLSESRVGITFDPEFPRFYTGDWGSDKTIRVAMADHPFPLSEKTSFFEVTFQILDDPEKATRERHKILDTNKIDGLFSIGLRSKHIPVSESPRPQFGIEYTSDGYVRVLKNIRDRDSEYTYYDLANGEIQNVAFDGTDIDQSENKNYVIGCGINYSDRKVFFTRNGKLLPLYFEPPDGQLFPIITLDNCTWSGGLYIGGLSVNFGASEFSFEDVNSPTWNLSAQMICGQQDDMKSDEKSYKGRMKWDAIQRNPRRREIRTYVVDDYSTTKLAVFLK</sequence>
<feature type="domain" description="B30.2/SPRY" evidence="3">
    <location>
        <begin position="1487"/>
        <end position="1727"/>
    </location>
</feature>
<evidence type="ECO:0000313" key="4">
    <source>
        <dbReference type="EMBL" id="KAK6541005.1"/>
    </source>
</evidence>
<keyword evidence="5" id="KW-1185">Reference proteome</keyword>
<dbReference type="Gene3D" id="2.60.120.920">
    <property type="match status" value="1"/>
</dbReference>
<dbReference type="InterPro" id="IPR027417">
    <property type="entry name" value="P-loop_NTPase"/>
</dbReference>
<feature type="compositionally biased region" description="Polar residues" evidence="2">
    <location>
        <begin position="849"/>
        <end position="858"/>
    </location>
</feature>
<dbReference type="InterPro" id="IPR001870">
    <property type="entry name" value="B30.2/SPRY"/>
</dbReference>
<dbReference type="PANTHER" id="PTHR10039:SF14">
    <property type="entry name" value="NACHT DOMAIN-CONTAINING PROTEIN"/>
    <property type="match status" value="1"/>
</dbReference>
<dbReference type="InterPro" id="IPR044736">
    <property type="entry name" value="Gid1/RanBPM/SPLA_SPRY"/>
</dbReference>
<dbReference type="PROSITE" id="PS50188">
    <property type="entry name" value="B302_SPRY"/>
    <property type="match status" value="1"/>
</dbReference>
<reference evidence="4 5" key="1">
    <citation type="submission" date="2019-10" db="EMBL/GenBank/DDBJ databases">
        <authorList>
            <person name="Palmer J.M."/>
        </authorList>
    </citation>
    <scope>NUCLEOTIDE SEQUENCE [LARGE SCALE GENOMIC DNA]</scope>
    <source>
        <strain evidence="4 5">TWF694</strain>
    </source>
</reference>
<dbReference type="InterPro" id="IPR002110">
    <property type="entry name" value="Ankyrin_rpt"/>
</dbReference>
<protein>
    <recommendedName>
        <fullName evidence="3">B30.2/SPRY domain-containing protein</fullName>
    </recommendedName>
</protein>
<dbReference type="Gene3D" id="3.40.50.300">
    <property type="entry name" value="P-loop containing nucleotide triphosphate hydrolases"/>
    <property type="match status" value="1"/>
</dbReference>
<name>A0AAV9XGW3_9PEZI</name>
<dbReference type="PANTHER" id="PTHR10039">
    <property type="entry name" value="AMELOGENIN"/>
    <property type="match status" value="1"/>
</dbReference>
<proteinExistence type="predicted"/>
<accession>A0AAV9XGW3</accession>
<evidence type="ECO:0000256" key="1">
    <source>
        <dbReference type="ARBA" id="ARBA00022737"/>
    </source>
</evidence>
<dbReference type="InterPro" id="IPR036770">
    <property type="entry name" value="Ankyrin_rpt-contain_sf"/>
</dbReference>
<evidence type="ECO:0000259" key="3">
    <source>
        <dbReference type="PROSITE" id="PS50188"/>
    </source>
</evidence>
<dbReference type="Proteomes" id="UP001365542">
    <property type="component" value="Unassembled WGS sequence"/>
</dbReference>